<gene>
    <name evidence="1" type="ORF">RFULGI_LOCUS14198</name>
</gene>
<name>A0A9N9J025_9GLOM</name>
<keyword evidence="2" id="KW-1185">Reference proteome</keyword>
<evidence type="ECO:0000313" key="1">
    <source>
        <dbReference type="EMBL" id="CAG8759435.1"/>
    </source>
</evidence>
<dbReference type="EMBL" id="CAJVPZ010040356">
    <property type="protein sequence ID" value="CAG8759435.1"/>
    <property type="molecule type" value="Genomic_DNA"/>
</dbReference>
<comment type="caution">
    <text evidence="1">The sequence shown here is derived from an EMBL/GenBank/DDBJ whole genome shotgun (WGS) entry which is preliminary data.</text>
</comment>
<organism evidence="1 2">
    <name type="scientific">Racocetra fulgida</name>
    <dbReference type="NCBI Taxonomy" id="60492"/>
    <lineage>
        <taxon>Eukaryota</taxon>
        <taxon>Fungi</taxon>
        <taxon>Fungi incertae sedis</taxon>
        <taxon>Mucoromycota</taxon>
        <taxon>Glomeromycotina</taxon>
        <taxon>Glomeromycetes</taxon>
        <taxon>Diversisporales</taxon>
        <taxon>Gigasporaceae</taxon>
        <taxon>Racocetra</taxon>
    </lineage>
</organism>
<sequence length="204" mass="23176">ELETGSNNWVNAAKLFSSGDHYVYIDISNNEVFRGPPNKTTNGKNPGSSEELHKRNLTAEIRVTISAGDGKKFYHRPWNSNPAFSKVKSVGTMFLRNFVNPYNFAEIELTGQSKIKRLPTIRDQLYQELRIYDTKKESETIPGDHICHSGFAFNGFYWDENKRQSERLIITDIQTAKEDIGGPVFMYTTEGLNVVDLFGIQVTS</sequence>
<dbReference type="Proteomes" id="UP000789396">
    <property type="component" value="Unassembled WGS sequence"/>
</dbReference>
<feature type="non-terminal residue" evidence="1">
    <location>
        <position position="1"/>
    </location>
</feature>
<feature type="non-terminal residue" evidence="1">
    <location>
        <position position="204"/>
    </location>
</feature>
<accession>A0A9N9J025</accession>
<proteinExistence type="predicted"/>
<reference evidence="1" key="1">
    <citation type="submission" date="2021-06" db="EMBL/GenBank/DDBJ databases">
        <authorList>
            <person name="Kallberg Y."/>
            <person name="Tangrot J."/>
            <person name="Rosling A."/>
        </authorList>
    </citation>
    <scope>NUCLEOTIDE SEQUENCE</scope>
    <source>
        <strain evidence="1">IN212</strain>
    </source>
</reference>
<evidence type="ECO:0000313" key="2">
    <source>
        <dbReference type="Proteomes" id="UP000789396"/>
    </source>
</evidence>
<dbReference type="AlphaFoldDB" id="A0A9N9J025"/>
<protein>
    <submittedName>
        <fullName evidence="1">15147_t:CDS:1</fullName>
    </submittedName>
</protein>